<feature type="repeat" description="ANK" evidence="3">
    <location>
        <begin position="215"/>
        <end position="247"/>
    </location>
</feature>
<feature type="domain" description="Single-strand DNA deaminase toxin A-like C-terminal" evidence="5">
    <location>
        <begin position="364"/>
        <end position="421"/>
    </location>
</feature>
<keyword evidence="7" id="KW-1185">Reference proteome</keyword>
<dbReference type="STRING" id="50376.A0A517LRH6"/>
<dbReference type="PANTHER" id="PTHR24171:SF8">
    <property type="entry name" value="BRCA1-ASSOCIATED RING DOMAIN PROTEIN 1"/>
    <property type="match status" value="1"/>
</dbReference>
<dbReference type="OrthoDB" id="5337793at2759"/>
<evidence type="ECO:0000256" key="2">
    <source>
        <dbReference type="ARBA" id="ARBA00023043"/>
    </source>
</evidence>
<dbReference type="GO" id="GO:0085020">
    <property type="term" value="P:protein K6-linked ubiquitination"/>
    <property type="evidence" value="ECO:0007669"/>
    <property type="project" value="TreeGrafter"/>
</dbReference>
<evidence type="ECO:0000256" key="4">
    <source>
        <dbReference type="SAM" id="MobiDB-lite"/>
    </source>
</evidence>
<evidence type="ECO:0000256" key="1">
    <source>
        <dbReference type="ARBA" id="ARBA00022737"/>
    </source>
</evidence>
<keyword evidence="1" id="KW-0677">Repeat</keyword>
<dbReference type="Gene3D" id="1.25.40.20">
    <property type="entry name" value="Ankyrin repeat-containing domain"/>
    <property type="match status" value="1"/>
</dbReference>
<accession>A0A517LRH6</accession>
<dbReference type="AlphaFoldDB" id="A0A517LRH6"/>
<dbReference type="Pfam" id="PF24120">
    <property type="entry name" value="SsdA_C"/>
    <property type="match status" value="1"/>
</dbReference>
<feature type="compositionally biased region" description="Basic and acidic residues" evidence="4">
    <location>
        <begin position="262"/>
        <end position="277"/>
    </location>
</feature>
<feature type="repeat" description="ANK" evidence="3">
    <location>
        <begin position="182"/>
        <end position="214"/>
    </location>
</feature>
<evidence type="ECO:0000256" key="3">
    <source>
        <dbReference type="PROSITE-ProRule" id="PRU00023"/>
    </source>
</evidence>
<protein>
    <recommendedName>
        <fullName evidence="5">Single-strand DNA deaminase toxin A-like C-terminal domain-containing protein</fullName>
    </recommendedName>
</protein>
<dbReference type="InterPro" id="IPR057517">
    <property type="entry name" value="SsdA-like_C"/>
</dbReference>
<feature type="region of interest" description="Disordered" evidence="4">
    <location>
        <begin position="258"/>
        <end position="277"/>
    </location>
</feature>
<dbReference type="PROSITE" id="PS50297">
    <property type="entry name" value="ANK_REP_REGION"/>
    <property type="match status" value="2"/>
</dbReference>
<dbReference type="Pfam" id="PF12796">
    <property type="entry name" value="Ank_2"/>
    <property type="match status" value="1"/>
</dbReference>
<evidence type="ECO:0000313" key="6">
    <source>
        <dbReference type="EMBL" id="QDS78193.1"/>
    </source>
</evidence>
<dbReference type="Proteomes" id="UP000316270">
    <property type="component" value="Chromosome 19"/>
</dbReference>
<organism evidence="6 7">
    <name type="scientific">Venturia effusa</name>
    <dbReference type="NCBI Taxonomy" id="50376"/>
    <lineage>
        <taxon>Eukaryota</taxon>
        <taxon>Fungi</taxon>
        <taxon>Dikarya</taxon>
        <taxon>Ascomycota</taxon>
        <taxon>Pezizomycotina</taxon>
        <taxon>Dothideomycetes</taxon>
        <taxon>Pleosporomycetidae</taxon>
        <taxon>Venturiales</taxon>
        <taxon>Venturiaceae</taxon>
        <taxon>Venturia</taxon>
    </lineage>
</organism>
<dbReference type="EMBL" id="CP042203">
    <property type="protein sequence ID" value="QDS78193.1"/>
    <property type="molecule type" value="Genomic_DNA"/>
</dbReference>
<proteinExistence type="predicted"/>
<sequence>MASQVSYAPVQWWTSRHVHVRCPFCQETHIHGFGGSYDSLHRGARCCSASYNLDYPFSIKDNVTNYEIDKYNARYVAVGAAPPSTEAQDLDEGLRRLHVRRPSEHMARWLSSFSFPDPMKDPNHLPVRQFSEVFDDDFDTKDFNKVDPGPNRIIAFGDIEFLEEFLCNSSEAVAFLEGMDEDGNSALMLAAREKFSLIVERLLDWGAEVDFQNTQGRTPLMEAALWGRHDNVQKLLEHDADKDLRDIDGRKAVDLARASSRNAEERLRRSDPDHRPYSEKTFAANQARKLIVQLLDDADDDIIQSPDLRIEGHRFRRRLTQGSMPGINLISTAFDKKMHLPKPDDTLKPIAWLTRSSNYTPIPAMSGRNHGITTTVVSGHEWTEEVMHIAAMVGHAFGKNGSLDQGQSGHFHAYHAEKQLIAYFVSSHVFLPSETEKAGRLLQLALARPPVMLEQAKILVDWEPCEDCFAFLDAVNDELGLNIEIIESADLDE</sequence>
<dbReference type="GO" id="GO:0004842">
    <property type="term" value="F:ubiquitin-protein transferase activity"/>
    <property type="evidence" value="ECO:0007669"/>
    <property type="project" value="TreeGrafter"/>
</dbReference>
<reference evidence="6 7" key="1">
    <citation type="submission" date="2019-07" db="EMBL/GenBank/DDBJ databases">
        <title>Finished genome of Venturia effusa.</title>
        <authorList>
            <person name="Young C.A."/>
            <person name="Cox M.P."/>
            <person name="Ganley A.R.D."/>
            <person name="David W.J."/>
        </authorList>
    </citation>
    <scope>NUCLEOTIDE SEQUENCE [LARGE SCALE GENOMIC DNA]</scope>
    <source>
        <strain evidence="7">albino</strain>
    </source>
</reference>
<keyword evidence="2 3" id="KW-0040">ANK repeat</keyword>
<evidence type="ECO:0000313" key="7">
    <source>
        <dbReference type="Proteomes" id="UP000316270"/>
    </source>
</evidence>
<name>A0A517LRH6_9PEZI</name>
<dbReference type="InterPro" id="IPR036770">
    <property type="entry name" value="Ankyrin_rpt-contain_sf"/>
</dbReference>
<evidence type="ECO:0000259" key="5">
    <source>
        <dbReference type="Pfam" id="PF24120"/>
    </source>
</evidence>
<dbReference type="PROSITE" id="PS50088">
    <property type="entry name" value="ANK_REPEAT"/>
    <property type="match status" value="2"/>
</dbReference>
<dbReference type="PANTHER" id="PTHR24171">
    <property type="entry name" value="ANKYRIN REPEAT DOMAIN-CONTAINING PROTEIN 39-RELATED"/>
    <property type="match status" value="1"/>
</dbReference>
<dbReference type="SUPFAM" id="SSF48403">
    <property type="entry name" value="Ankyrin repeat"/>
    <property type="match status" value="1"/>
</dbReference>
<gene>
    <name evidence="6" type="ORF">FKW77_005622</name>
</gene>
<dbReference type="SMART" id="SM00248">
    <property type="entry name" value="ANK"/>
    <property type="match status" value="2"/>
</dbReference>
<dbReference type="InterPro" id="IPR002110">
    <property type="entry name" value="Ankyrin_rpt"/>
</dbReference>